<feature type="domain" description="Fe-S hydro-lyase tartrate dehydratase beta-type catalytic" evidence="12">
    <location>
        <begin position="289"/>
        <end position="488"/>
    </location>
</feature>
<evidence type="ECO:0000256" key="8">
    <source>
        <dbReference type="ARBA" id="ARBA00023014"/>
    </source>
</evidence>
<dbReference type="InterPro" id="IPR004646">
    <property type="entry name" value="Fe-S_hydro-lyase_TtdA-typ_cat"/>
</dbReference>
<evidence type="ECO:0000256" key="1">
    <source>
        <dbReference type="ARBA" id="ARBA00000929"/>
    </source>
</evidence>
<dbReference type="GO" id="GO:0046872">
    <property type="term" value="F:metal ion binding"/>
    <property type="evidence" value="ECO:0007669"/>
    <property type="project" value="UniProtKB-UniRule"/>
</dbReference>
<dbReference type="Gene3D" id="3.20.130.10">
    <property type="entry name" value="Fe-S hydro-lyase, tartrate dehydratase beta-type, catalytic domain"/>
    <property type="match status" value="1"/>
</dbReference>
<keyword evidence="7 10" id="KW-0408">Iron</keyword>
<dbReference type="PIRSF" id="PIRSF001394">
    <property type="entry name" value="Fe_dep_fumar_hy"/>
    <property type="match status" value="1"/>
</dbReference>
<evidence type="ECO:0000313" key="13">
    <source>
        <dbReference type="EMBL" id="SDU11675.1"/>
    </source>
</evidence>
<evidence type="ECO:0000256" key="3">
    <source>
        <dbReference type="ARBA" id="ARBA00008876"/>
    </source>
</evidence>
<dbReference type="Pfam" id="PF05681">
    <property type="entry name" value="Fumerase"/>
    <property type="match status" value="1"/>
</dbReference>
<dbReference type="InterPro" id="IPR011167">
    <property type="entry name" value="Fe_dep_fumarate_hydratase"/>
</dbReference>
<sequence>MAVIKQDDVIQSVAEALQYISYYHPVDFIQAVHEAYEREESQAARDAMAQILINSRMCATGHRPICQDTGIVTVFARVGMNVQWDGATMSLDDMINEGVRQAYNHPDNVLRASILADPAGKRTNTKDNTPAVIHYQVVPGDGIEFDVAAKGGGSENKSKMVMLNPSDSIVDWVLKTVPTMGAGWCPPGMLGIGIGGTAEKAAVLAKESLMDSIDIHELRARGPQNRVEELRLEIMDKVNALGIGAQGLGGLTTVLDIKIKDYPTHAASLPVCMIPNCAATRHAHFVLDGSGPAELQAPPMDAYPDITWEVGTGVRRANMDTLTPEEVQTWKSGETVLLSGKMLTGRDAAHKRMVDMLNKGEELPVDLKGRFIYYVGPVDPVREEVVGPAGPTTATRMDKFTRPILEQTGLLGMIGKAERGPIAIEAIKDHKAVYLMAVGGAAYLVAQAIKKADVVAFPELGMEAIYEFEVEDMPVTVAVDSTGESAHITGPAIWQKKIAESLAVEVK</sequence>
<evidence type="ECO:0000256" key="2">
    <source>
        <dbReference type="ARBA" id="ARBA00001966"/>
    </source>
</evidence>
<organism evidence="13 14">
    <name type="scientific">Halopseudomonas salegens</name>
    <dbReference type="NCBI Taxonomy" id="1434072"/>
    <lineage>
        <taxon>Bacteria</taxon>
        <taxon>Pseudomonadati</taxon>
        <taxon>Pseudomonadota</taxon>
        <taxon>Gammaproteobacteria</taxon>
        <taxon>Pseudomonadales</taxon>
        <taxon>Pseudomonadaceae</taxon>
        <taxon>Halopseudomonas</taxon>
    </lineage>
</organism>
<dbReference type="GO" id="GO:0006091">
    <property type="term" value="P:generation of precursor metabolites and energy"/>
    <property type="evidence" value="ECO:0007669"/>
    <property type="project" value="InterPro"/>
</dbReference>
<dbReference type="RefSeq" id="WP_092386235.1">
    <property type="nucleotide sequence ID" value="NZ_LT629787.1"/>
</dbReference>
<comment type="subunit">
    <text evidence="4 10">Homodimer.</text>
</comment>
<protein>
    <recommendedName>
        <fullName evidence="10">Fumarate hydratase class I</fullName>
        <ecNumber evidence="10">4.2.1.2</ecNumber>
    </recommendedName>
</protein>
<dbReference type="GO" id="GO:0051539">
    <property type="term" value="F:4 iron, 4 sulfur cluster binding"/>
    <property type="evidence" value="ECO:0007669"/>
    <property type="project" value="UniProtKB-UniRule"/>
</dbReference>
<evidence type="ECO:0000256" key="9">
    <source>
        <dbReference type="ARBA" id="ARBA00023239"/>
    </source>
</evidence>
<dbReference type="InterPro" id="IPR036660">
    <property type="entry name" value="Fe-S_hydroAse_TtdB_cat_sf"/>
</dbReference>
<comment type="catalytic activity">
    <reaction evidence="1 10">
        <text>(S)-malate = fumarate + H2O</text>
        <dbReference type="Rhea" id="RHEA:12460"/>
        <dbReference type="ChEBI" id="CHEBI:15377"/>
        <dbReference type="ChEBI" id="CHEBI:15589"/>
        <dbReference type="ChEBI" id="CHEBI:29806"/>
        <dbReference type="EC" id="4.2.1.2"/>
    </reaction>
</comment>
<dbReference type="SUPFAM" id="SSF117457">
    <property type="entry name" value="FumA C-terminal domain-like"/>
    <property type="match status" value="1"/>
</dbReference>
<evidence type="ECO:0000259" key="11">
    <source>
        <dbReference type="Pfam" id="PF05681"/>
    </source>
</evidence>
<keyword evidence="9 10" id="KW-0456">Lyase</keyword>
<dbReference type="EMBL" id="LT629787">
    <property type="protein sequence ID" value="SDU11675.1"/>
    <property type="molecule type" value="Genomic_DNA"/>
</dbReference>
<gene>
    <name evidence="13" type="ORF">SAMN05216210_1854</name>
</gene>
<name>A0A1H2FWC7_9GAMM</name>
<comment type="similarity">
    <text evidence="3 10">Belongs to the class-I fumarase family.</text>
</comment>
<evidence type="ECO:0000256" key="10">
    <source>
        <dbReference type="PIRNR" id="PIRNR001394"/>
    </source>
</evidence>
<comment type="function">
    <text evidence="10">Catalyzes the reversible hydration of fumarate to (S)-malate.</text>
</comment>
<dbReference type="OrthoDB" id="9798978at2"/>
<dbReference type="GO" id="GO:0004333">
    <property type="term" value="F:fumarate hydratase activity"/>
    <property type="evidence" value="ECO:0007669"/>
    <property type="project" value="UniProtKB-UniRule"/>
</dbReference>
<keyword evidence="8 10" id="KW-0411">Iron-sulfur</keyword>
<reference evidence="14" key="1">
    <citation type="submission" date="2016-10" db="EMBL/GenBank/DDBJ databases">
        <authorList>
            <person name="Varghese N."/>
            <person name="Submissions S."/>
        </authorList>
    </citation>
    <scope>NUCLEOTIDE SEQUENCE [LARGE SCALE GENOMIC DNA]</scope>
    <source>
        <strain evidence="14">CECT 8338</strain>
    </source>
</reference>
<keyword evidence="5 10" id="KW-0004">4Fe-4S</keyword>
<keyword evidence="6 10" id="KW-0479">Metal-binding</keyword>
<evidence type="ECO:0000313" key="14">
    <source>
        <dbReference type="Proteomes" id="UP000243924"/>
    </source>
</evidence>
<dbReference type="InterPro" id="IPR004647">
    <property type="entry name" value="Fe-S_hydro-lyase_TtdB-typ_cat"/>
</dbReference>
<dbReference type="Pfam" id="PF05683">
    <property type="entry name" value="Fumerase_C"/>
    <property type="match status" value="1"/>
</dbReference>
<dbReference type="PANTHER" id="PTHR43351:SF2">
    <property type="entry name" value="L(+)-TARTRATE DEHYDRATASE SUBUNIT BETA-RELATED"/>
    <property type="match status" value="1"/>
</dbReference>
<evidence type="ECO:0000256" key="7">
    <source>
        <dbReference type="ARBA" id="ARBA00023004"/>
    </source>
</evidence>
<evidence type="ECO:0000259" key="12">
    <source>
        <dbReference type="Pfam" id="PF05683"/>
    </source>
</evidence>
<accession>A0A1H2FWC7</accession>
<dbReference type="NCBIfam" id="TIGR00722">
    <property type="entry name" value="ttdA_fumA_fumB"/>
    <property type="match status" value="1"/>
</dbReference>
<comment type="cofactor">
    <cofactor evidence="2 10">
        <name>[4Fe-4S] cluster</name>
        <dbReference type="ChEBI" id="CHEBI:49883"/>
    </cofactor>
</comment>
<keyword evidence="14" id="KW-1185">Reference proteome</keyword>
<feature type="domain" description="Fe-S hydro-lyase tartrate dehydratase alpha-type catalytic" evidence="11">
    <location>
        <begin position="11"/>
        <end position="285"/>
    </location>
</feature>
<dbReference type="Proteomes" id="UP000243924">
    <property type="component" value="Chromosome I"/>
</dbReference>
<dbReference type="EC" id="4.2.1.2" evidence="10"/>
<dbReference type="NCBIfam" id="TIGR00723">
    <property type="entry name" value="ttdB_fumA_fumB"/>
    <property type="match status" value="1"/>
</dbReference>
<evidence type="ECO:0000256" key="6">
    <source>
        <dbReference type="ARBA" id="ARBA00022723"/>
    </source>
</evidence>
<evidence type="ECO:0000256" key="5">
    <source>
        <dbReference type="ARBA" id="ARBA00022485"/>
    </source>
</evidence>
<dbReference type="PANTHER" id="PTHR43351">
    <property type="entry name" value="L(+)-TARTRATE DEHYDRATASE SUBUNIT BETA"/>
    <property type="match status" value="1"/>
</dbReference>
<evidence type="ECO:0000256" key="4">
    <source>
        <dbReference type="ARBA" id="ARBA00011738"/>
    </source>
</evidence>
<dbReference type="AlphaFoldDB" id="A0A1H2FWC7"/>
<dbReference type="STRING" id="1434072.SAMN05216210_1854"/>
<proteinExistence type="inferred from homology"/>